<organism evidence="2 3">
    <name type="scientific">Natronobacterium gregoryi</name>
    <dbReference type="NCBI Taxonomy" id="44930"/>
    <lineage>
        <taxon>Archaea</taxon>
        <taxon>Methanobacteriati</taxon>
        <taxon>Methanobacteriota</taxon>
        <taxon>Stenosarchaea group</taxon>
        <taxon>Halobacteria</taxon>
        <taxon>Halobacteriales</taxon>
        <taxon>Natrialbaceae</taxon>
        <taxon>Natronobacterium</taxon>
    </lineage>
</organism>
<dbReference type="SUPFAM" id="SSF117916">
    <property type="entry name" value="Fe-S cluster assembly (FSCA) domain-like"/>
    <property type="match status" value="1"/>
</dbReference>
<gene>
    <name evidence="2" type="ORF">SAMN05443661_10462</name>
</gene>
<evidence type="ECO:0000259" key="1">
    <source>
        <dbReference type="Pfam" id="PF01106"/>
    </source>
</evidence>
<dbReference type="GO" id="GO:0005506">
    <property type="term" value="F:iron ion binding"/>
    <property type="evidence" value="ECO:0007669"/>
    <property type="project" value="InterPro"/>
</dbReference>
<dbReference type="Gene3D" id="3.30.300.130">
    <property type="entry name" value="Fe-S cluster assembly (FSCA)"/>
    <property type="match status" value="1"/>
</dbReference>
<dbReference type="Proteomes" id="UP000182829">
    <property type="component" value="Unassembled WGS sequence"/>
</dbReference>
<evidence type="ECO:0000313" key="2">
    <source>
        <dbReference type="EMBL" id="SFI71856.1"/>
    </source>
</evidence>
<dbReference type="OMA" id="INLSGAC"/>
<evidence type="ECO:0000313" key="3">
    <source>
        <dbReference type="Proteomes" id="UP000182829"/>
    </source>
</evidence>
<dbReference type="EMBL" id="FORO01000004">
    <property type="protein sequence ID" value="SFI71856.1"/>
    <property type="molecule type" value="Genomic_DNA"/>
</dbReference>
<proteinExistence type="predicted"/>
<protein>
    <submittedName>
        <fullName evidence="2">Fe-S cluster biogenesis protein NfuA, 4Fe-4S-binding domain</fullName>
    </submittedName>
</protein>
<sequence length="106" mass="11164">MSHSESGDATEDDVRNAVSTFLARNFPQIQGHGGDFSIVEVDVAAGHVEINLSGACSGCGVSPMTTQAIQRRLPSDIEAIESVAVTTGFDELGEETSRDVPPETPF</sequence>
<name>A0A1I3KHA8_9EURY</name>
<dbReference type="GeneID" id="14208131"/>
<dbReference type="AlphaFoldDB" id="A0A1I3KHA8"/>
<dbReference type="Pfam" id="PF01106">
    <property type="entry name" value="NifU"/>
    <property type="match status" value="1"/>
</dbReference>
<dbReference type="GO" id="GO:0016226">
    <property type="term" value="P:iron-sulfur cluster assembly"/>
    <property type="evidence" value="ECO:0007669"/>
    <property type="project" value="InterPro"/>
</dbReference>
<accession>A0A1I3KHA8</accession>
<dbReference type="InterPro" id="IPR001075">
    <property type="entry name" value="NIF_FeS_clus_asmbl_NifU_C"/>
</dbReference>
<feature type="domain" description="NIF system FeS cluster assembly NifU C-terminal" evidence="1">
    <location>
        <begin position="27"/>
        <end position="83"/>
    </location>
</feature>
<dbReference type="OrthoDB" id="270036at2157"/>
<dbReference type="InterPro" id="IPR034904">
    <property type="entry name" value="FSCA_dom_sf"/>
</dbReference>
<dbReference type="GO" id="GO:0051536">
    <property type="term" value="F:iron-sulfur cluster binding"/>
    <property type="evidence" value="ECO:0007669"/>
    <property type="project" value="InterPro"/>
</dbReference>
<reference evidence="2 3" key="1">
    <citation type="submission" date="2016-10" db="EMBL/GenBank/DDBJ databases">
        <authorList>
            <person name="de Groot N.N."/>
        </authorList>
    </citation>
    <scope>NUCLEOTIDE SEQUENCE [LARGE SCALE GENOMIC DNA]</scope>
    <source>
        <strain evidence="2 3">SP2</strain>
    </source>
</reference>
<dbReference type="RefSeq" id="WP_005579357.1">
    <property type="nucleotide sequence ID" value="NZ_FORO01000004.1"/>
</dbReference>